<feature type="domain" description="ABC transporter" evidence="16">
    <location>
        <begin position="646"/>
        <end position="871"/>
    </location>
</feature>
<dbReference type="Gene3D" id="3.40.50.300">
    <property type="entry name" value="P-loop containing nucleotide triphosphate hydrolases"/>
    <property type="match status" value="2"/>
</dbReference>
<evidence type="ECO:0008006" key="20">
    <source>
        <dbReference type="Google" id="ProtNLM"/>
    </source>
</evidence>
<dbReference type="PROSITE" id="PS00211">
    <property type="entry name" value="ABC_TRANSPORTER_1"/>
    <property type="match status" value="2"/>
</dbReference>
<feature type="transmembrane region" description="Helical" evidence="15">
    <location>
        <begin position="585"/>
        <end position="609"/>
    </location>
</feature>
<evidence type="ECO:0000256" key="4">
    <source>
        <dbReference type="ARBA" id="ARBA00022553"/>
    </source>
</evidence>
<dbReference type="PROSITE" id="PS50929">
    <property type="entry name" value="ABC_TM1F"/>
    <property type="match status" value="2"/>
</dbReference>
<evidence type="ECO:0000256" key="7">
    <source>
        <dbReference type="ARBA" id="ARBA00022737"/>
    </source>
</evidence>
<feature type="transmembrane region" description="Helical" evidence="15">
    <location>
        <begin position="553"/>
        <end position="573"/>
    </location>
</feature>
<organism evidence="18 19">
    <name type="scientific">Pichia californica</name>
    <dbReference type="NCBI Taxonomy" id="460514"/>
    <lineage>
        <taxon>Eukaryota</taxon>
        <taxon>Fungi</taxon>
        <taxon>Dikarya</taxon>
        <taxon>Ascomycota</taxon>
        <taxon>Saccharomycotina</taxon>
        <taxon>Pichiomycetes</taxon>
        <taxon>Pichiales</taxon>
        <taxon>Pichiaceae</taxon>
        <taxon>Pichia</taxon>
    </lineage>
</organism>
<dbReference type="InterPro" id="IPR017871">
    <property type="entry name" value="ABC_transporter-like_CS"/>
</dbReference>
<keyword evidence="5" id="KW-0926">Vacuole</keyword>
<gene>
    <name evidence="18" type="ORF">C6P40_001606</name>
</gene>
<dbReference type="InterPro" id="IPR003439">
    <property type="entry name" value="ABC_transporter-like_ATP-bd"/>
</dbReference>
<reference evidence="18" key="1">
    <citation type="submission" date="2020-11" db="EMBL/GenBank/DDBJ databases">
        <title>Kefir isolates.</title>
        <authorList>
            <person name="Marcisauskas S."/>
            <person name="Kim Y."/>
            <person name="Blasche S."/>
        </authorList>
    </citation>
    <scope>NUCLEOTIDE SEQUENCE</scope>
    <source>
        <strain evidence="18">Olga-1</strain>
    </source>
</reference>
<dbReference type="GO" id="GO:0042592">
    <property type="term" value="P:homeostatic process"/>
    <property type="evidence" value="ECO:0007669"/>
    <property type="project" value="UniProtKB-ARBA"/>
</dbReference>
<evidence type="ECO:0000256" key="10">
    <source>
        <dbReference type="ARBA" id="ARBA00022967"/>
    </source>
</evidence>
<keyword evidence="9" id="KW-0067">ATP-binding</keyword>
<dbReference type="CDD" id="cd18603">
    <property type="entry name" value="ABC_6TM_MRP1_2_3_6_D2_like"/>
    <property type="match status" value="1"/>
</dbReference>
<dbReference type="InterPro" id="IPR050173">
    <property type="entry name" value="ABC_transporter_C-like"/>
</dbReference>
<dbReference type="FunFam" id="3.40.50.300:FF:000450">
    <property type="entry name" value="ABC transporter C family member 2"/>
    <property type="match status" value="1"/>
</dbReference>
<keyword evidence="12 15" id="KW-0472">Membrane</keyword>
<feature type="transmembrane region" description="Helical" evidence="15">
    <location>
        <begin position="976"/>
        <end position="997"/>
    </location>
</feature>
<evidence type="ECO:0000256" key="11">
    <source>
        <dbReference type="ARBA" id="ARBA00022989"/>
    </source>
</evidence>
<feature type="region of interest" description="Disordered" evidence="14">
    <location>
        <begin position="879"/>
        <end position="900"/>
    </location>
</feature>
<evidence type="ECO:0000256" key="3">
    <source>
        <dbReference type="ARBA" id="ARBA00022448"/>
    </source>
</evidence>
<feature type="transmembrane region" description="Helical" evidence="15">
    <location>
        <begin position="364"/>
        <end position="386"/>
    </location>
</feature>
<comment type="subcellular location">
    <subcellularLocation>
        <location evidence="1">Vacuole membrane</location>
        <topology evidence="1">Multi-pass membrane protein</topology>
    </subcellularLocation>
</comment>
<dbReference type="GO" id="GO:0005524">
    <property type="term" value="F:ATP binding"/>
    <property type="evidence" value="ECO:0007669"/>
    <property type="project" value="UniProtKB-KW"/>
</dbReference>
<dbReference type="SUPFAM" id="SSF52540">
    <property type="entry name" value="P-loop containing nucleoside triphosphate hydrolases"/>
    <property type="match status" value="2"/>
</dbReference>
<feature type="compositionally biased region" description="Basic and acidic residues" evidence="14">
    <location>
        <begin position="879"/>
        <end position="891"/>
    </location>
</feature>
<comment type="function">
    <text evidence="13">Cooperates for the ATP-dependent vacuolar transport of bilirubin and glutathione conjugates.</text>
</comment>
<evidence type="ECO:0000256" key="14">
    <source>
        <dbReference type="SAM" id="MobiDB-lite"/>
    </source>
</evidence>
<dbReference type="Pfam" id="PF00005">
    <property type="entry name" value="ABC_tran"/>
    <property type="match status" value="2"/>
</dbReference>
<dbReference type="InterPro" id="IPR036640">
    <property type="entry name" value="ABC1_TM_sf"/>
</dbReference>
<feature type="transmembrane region" description="Helical" evidence="15">
    <location>
        <begin position="151"/>
        <end position="171"/>
    </location>
</feature>
<dbReference type="OrthoDB" id="6500128at2759"/>
<feature type="transmembrane region" description="Helical" evidence="15">
    <location>
        <begin position="1103"/>
        <end position="1128"/>
    </location>
</feature>
<evidence type="ECO:0000313" key="18">
    <source>
        <dbReference type="EMBL" id="KAG0687932.1"/>
    </source>
</evidence>
<evidence type="ECO:0000256" key="8">
    <source>
        <dbReference type="ARBA" id="ARBA00022741"/>
    </source>
</evidence>
<feature type="transmembrane region" description="Helical" evidence="15">
    <location>
        <begin position="1201"/>
        <end position="1221"/>
    </location>
</feature>
<dbReference type="FunFam" id="1.20.1560.10:FF:000020">
    <property type="entry name" value="ABC metal ion transporter"/>
    <property type="match status" value="1"/>
</dbReference>
<evidence type="ECO:0000259" key="17">
    <source>
        <dbReference type="PROSITE" id="PS50929"/>
    </source>
</evidence>
<keyword evidence="19" id="KW-1185">Reference proteome</keyword>
<dbReference type="SMART" id="SM00382">
    <property type="entry name" value="AAA"/>
    <property type="match status" value="2"/>
</dbReference>
<evidence type="ECO:0000313" key="19">
    <source>
        <dbReference type="Proteomes" id="UP000697127"/>
    </source>
</evidence>
<evidence type="ECO:0000256" key="9">
    <source>
        <dbReference type="ARBA" id="ARBA00022840"/>
    </source>
</evidence>
<dbReference type="Proteomes" id="UP000697127">
    <property type="component" value="Unassembled WGS sequence"/>
</dbReference>
<dbReference type="GO" id="GO:0000329">
    <property type="term" value="C:fungal-type vacuole membrane"/>
    <property type="evidence" value="ECO:0007669"/>
    <property type="project" value="UniProtKB-ARBA"/>
</dbReference>
<evidence type="ECO:0000259" key="16">
    <source>
        <dbReference type="PROSITE" id="PS50893"/>
    </source>
</evidence>
<dbReference type="CDD" id="cd03250">
    <property type="entry name" value="ABCC_MRP_domain1"/>
    <property type="match status" value="1"/>
</dbReference>
<dbReference type="GO" id="GO:0140359">
    <property type="term" value="F:ABC-type transporter activity"/>
    <property type="evidence" value="ECO:0007669"/>
    <property type="project" value="InterPro"/>
</dbReference>
<evidence type="ECO:0000256" key="13">
    <source>
        <dbReference type="ARBA" id="ARBA00053425"/>
    </source>
</evidence>
<feature type="transmembrane region" description="Helical" evidence="15">
    <location>
        <begin position="114"/>
        <end position="131"/>
    </location>
</feature>
<evidence type="ECO:0000256" key="12">
    <source>
        <dbReference type="ARBA" id="ARBA00023136"/>
    </source>
</evidence>
<feature type="transmembrane region" description="Helical" evidence="15">
    <location>
        <begin position="72"/>
        <end position="93"/>
    </location>
</feature>
<comment type="similarity">
    <text evidence="2">Belongs to the ABC transporter superfamily. ABCC family. Conjugate transporter (TC 3.A.1.208) subfamily.</text>
</comment>
<accession>A0A9P7BDC7</accession>
<evidence type="ECO:0000256" key="2">
    <source>
        <dbReference type="ARBA" id="ARBA00009726"/>
    </source>
</evidence>
<dbReference type="GO" id="GO:0042144">
    <property type="term" value="P:vacuole fusion, non-autophagic"/>
    <property type="evidence" value="ECO:0007669"/>
    <property type="project" value="UniProtKB-ARBA"/>
</dbReference>
<dbReference type="FunFam" id="3.40.50.300:FF:000565">
    <property type="entry name" value="ABC bile acid transporter"/>
    <property type="match status" value="1"/>
</dbReference>
<keyword evidence="6 15" id="KW-0812">Transmembrane</keyword>
<keyword evidence="10" id="KW-1278">Translocase</keyword>
<comment type="caution">
    <text evidence="18">The sequence shown here is derived from an EMBL/GenBank/DDBJ whole genome shotgun (WGS) entry which is preliminary data.</text>
</comment>
<evidence type="ECO:0000256" key="1">
    <source>
        <dbReference type="ARBA" id="ARBA00004128"/>
    </source>
</evidence>
<dbReference type="Pfam" id="PF00664">
    <property type="entry name" value="ABC_membrane"/>
    <property type="match status" value="2"/>
</dbReference>
<evidence type="ECO:0000256" key="5">
    <source>
        <dbReference type="ARBA" id="ARBA00022554"/>
    </source>
</evidence>
<dbReference type="CDD" id="cd18595">
    <property type="entry name" value="ABC_6TM_MRP1_2_3_6_D1_like"/>
    <property type="match status" value="1"/>
</dbReference>
<keyword evidence="3" id="KW-0813">Transport</keyword>
<dbReference type="GO" id="GO:0016887">
    <property type="term" value="F:ATP hydrolysis activity"/>
    <property type="evidence" value="ECO:0007669"/>
    <property type="project" value="InterPro"/>
</dbReference>
<dbReference type="PANTHER" id="PTHR24223:SF443">
    <property type="entry name" value="MULTIDRUG-RESISTANCE LIKE PROTEIN 1, ISOFORM I"/>
    <property type="match status" value="1"/>
</dbReference>
<feature type="transmembrane region" description="Helical" evidence="15">
    <location>
        <begin position="1017"/>
        <end position="1041"/>
    </location>
</feature>
<feature type="domain" description="ABC transporter" evidence="16">
    <location>
        <begin position="1297"/>
        <end position="1543"/>
    </location>
</feature>
<feature type="domain" description="ABC transmembrane type-1" evidence="17">
    <location>
        <begin position="977"/>
        <end position="1260"/>
    </location>
</feature>
<keyword evidence="4" id="KW-0597">Phosphoprotein</keyword>
<keyword evidence="8" id="KW-0547">Nucleotide-binding</keyword>
<dbReference type="FunFam" id="1.20.1560.10:FF:000001">
    <property type="entry name" value="ATP-binding cassette subfamily C member 1"/>
    <property type="match status" value="1"/>
</dbReference>
<dbReference type="Pfam" id="PF24357">
    <property type="entry name" value="TMD0_ABC"/>
    <property type="match status" value="1"/>
</dbReference>
<dbReference type="SUPFAM" id="SSF90123">
    <property type="entry name" value="ABC transporter transmembrane region"/>
    <property type="match status" value="2"/>
</dbReference>
<dbReference type="InterPro" id="IPR003593">
    <property type="entry name" value="AAA+_ATPase"/>
</dbReference>
<evidence type="ECO:0000256" key="6">
    <source>
        <dbReference type="ARBA" id="ARBA00022692"/>
    </source>
</evidence>
<dbReference type="InterPro" id="IPR056227">
    <property type="entry name" value="TMD0_ABC"/>
</dbReference>
<sequence>MFNFDLNGLFPSELFTVSDTLFDFKSRNSIISSSALSENYKNSTGSNFIQCGCYDGEGYKLLSELSDPSPCLLNGIFLNILAFYFIIHSFITIRKLRKLKNITSKSDYIFTLKLLLIVIQFVVQLAIVYLSTFYPHYLKNNHPKSIFYDSIWWSTISILISIIISFFFTYLEYFKTYISQTPLIIFWFFSSFIGMFKIINSSLRNYSSFEIFLFTSFEINSLLIFLLEVNFGPKINLDSTKSHSLYDYSNIFSKISFTWMTPLMRKGYEKFLSQSDLPPLPKFLRTKELSTKLEKNWINEINNHSHKPSLFRAIAKSFGTPFMIGGIFKMIQDCIAFTQPQLLKQLIIFVNDYRNDTTIPLTRGFMIVIAMFSLSVVQTASLHQYFERVFDTGIKIKSSLTSLVYQKSLTLSIEAKSTKTTGDIVNLMSVDTQRLQDLCQNVQLIWSGPFQIILCLISLYSLLGNAMWIGIFILTITVPLNTRIFKYQKQLQKDQMKIKDERTGLISEILNNIKSLKLYAWEIPYKDKLTYVRNEKELKNLKKIGIFQAGNQFIFNSTPFLVSCSTFGLFIYLYKDIPLTTDLVFTSLALFNLLGFPLMTLPWTIGNIIESQVALSRLTEFLCSDEIENDVINRFPPATKIGDIVVKIENADFLWSRKPYKTALVGINFIAFKGQLNCILGKVGSGKSGLIQALLGSLHRTNGLASIAGTIAYVPQTSWIMNGTIKENILFGCKFDNEFYEKTLHACALLPDLEILPDGDETQVGEKGISLSGGQKARLSLARAVYSRADVYLLDDILSAVDEHVGKHISNNVLGPNGLLKNKCRILATNSMAVLKCSDHISMMEEGRIVEEGSYDDIISLSKKDTRLYKLIKEYGRKDKDNNNNKDKEQVSEPVSELSSAINMSTAPSSDVLIDELKNGKNEDDYKKAELEDFTVDVLNQEKVQESAGRSEKNEQGKVKWSVYLTYARACGIRNVIIMILFIITAMALSVSSNVWLKHWSDINTIVGYNPEPWKYLGIYLLFCVSAVFCTFSQSLVQWLLCSISGSKYLHQIMLVSVLRAPMQFFETTPIGRILNRFSNDIYKIDETLFRVFAMFFGSSVRVAFTISVIIYSTWQFVFFIIPMFFIYKYYQRYYLFTSRELKRLESVSKSPIYAHFQETLTGVSIIKAYDQVDRFSFLNQYKMDSNMSAYHPSVTANRWLAVRLELLGSFIILGSSGLLILTLRSGRVTPGLVGLSVSYALQITQALNWIVRMTVDIESNIVSVERVMEYADLKSEAPEIINDKRPSTNWPFNGEIEFKNYSTKYRPELDLVLKDINLSIKNKEKIGIVGRTGAGKSSLTLAIFRIIEAVNGNIEIDNVNTSKIGLYDLRSKLSIIPQDSQIFKGTVRSNLDPIDQYTDDDLWEALELSHLKQHVQKMYDEYENKEELGLNALMVPISEGGSNLSAGQRQLMCLARALAKKNCKVLILDEATANVDVDTDSIVQQTIRSAFKDRTILTIAHRLNTIIDSDRIIVLENGRVTEFDTPANLLKNKTSVFYSLCSEGGLVADDE</sequence>
<dbReference type="CDD" id="cd03244">
    <property type="entry name" value="ABCC_MRP_domain2"/>
    <property type="match status" value="1"/>
</dbReference>
<feature type="transmembrane region" description="Helical" evidence="15">
    <location>
        <begin position="211"/>
        <end position="231"/>
    </location>
</feature>
<name>A0A9P7BDC7_9ASCO</name>
<dbReference type="EMBL" id="PUHW01000199">
    <property type="protein sequence ID" value="KAG0687932.1"/>
    <property type="molecule type" value="Genomic_DNA"/>
</dbReference>
<proteinExistence type="inferred from homology"/>
<protein>
    <recommendedName>
        <fullName evidence="20">Metal resistance protein YCF1</fullName>
    </recommendedName>
</protein>
<feature type="transmembrane region" description="Helical" evidence="15">
    <location>
        <begin position="183"/>
        <end position="199"/>
    </location>
</feature>
<feature type="transmembrane region" description="Helical" evidence="15">
    <location>
        <begin position="450"/>
        <end position="480"/>
    </location>
</feature>
<dbReference type="PROSITE" id="PS50893">
    <property type="entry name" value="ABC_TRANSPORTER_2"/>
    <property type="match status" value="2"/>
</dbReference>
<keyword evidence="7" id="KW-0677">Repeat</keyword>
<feature type="domain" description="ABC transmembrane type-1" evidence="17">
    <location>
        <begin position="324"/>
        <end position="610"/>
    </location>
</feature>
<evidence type="ECO:0000256" key="15">
    <source>
        <dbReference type="SAM" id="Phobius"/>
    </source>
</evidence>
<dbReference type="PANTHER" id="PTHR24223">
    <property type="entry name" value="ATP-BINDING CASSETTE SUB-FAMILY C"/>
    <property type="match status" value="1"/>
</dbReference>
<dbReference type="InterPro" id="IPR011527">
    <property type="entry name" value="ABC1_TM_dom"/>
</dbReference>
<keyword evidence="11 15" id="KW-1133">Transmembrane helix</keyword>
<dbReference type="Gene3D" id="1.20.1560.10">
    <property type="entry name" value="ABC transporter type 1, transmembrane domain"/>
    <property type="match status" value="2"/>
</dbReference>
<dbReference type="InterPro" id="IPR027417">
    <property type="entry name" value="P-loop_NTPase"/>
</dbReference>